<proteinExistence type="predicted"/>
<name>A0A8S4BU26_9ACAR</name>
<sequence>MNAKYGLCGGMSLAAILSYKYEIPTPKNKTVPNSRTSSVSFSFLKAYQLASL</sequence>
<comment type="caution">
    <text evidence="1">The sequence shown here is derived from an EMBL/GenBank/DDBJ whole genome shotgun (WGS) entry which is preliminary data.</text>
</comment>
<gene>
    <name evidence="1" type="ORF">MHYMCMPASI_00292</name>
</gene>
<evidence type="ECO:0000313" key="1">
    <source>
        <dbReference type="EMBL" id="CAG7590370.1"/>
    </source>
</evidence>
<protein>
    <submittedName>
        <fullName evidence="1">Uncharacterized protein</fullName>
    </submittedName>
</protein>
<dbReference type="AlphaFoldDB" id="A0A8S4BU26"/>
<dbReference type="EMBL" id="CAJVAF010000103">
    <property type="protein sequence ID" value="CAG7590370.1"/>
    <property type="molecule type" value="Genomic_DNA"/>
</dbReference>
<organism evidence="1 2">
    <name type="scientific">Hyalomma marginatum</name>
    <dbReference type="NCBI Taxonomy" id="34627"/>
    <lineage>
        <taxon>Eukaryota</taxon>
        <taxon>Metazoa</taxon>
        <taxon>Ecdysozoa</taxon>
        <taxon>Arthropoda</taxon>
        <taxon>Chelicerata</taxon>
        <taxon>Arachnida</taxon>
        <taxon>Acari</taxon>
        <taxon>Parasitiformes</taxon>
        <taxon>Ixodida</taxon>
        <taxon>Ixodoidea</taxon>
        <taxon>Ixodidae</taxon>
        <taxon>Hyalomminae</taxon>
        <taxon>Hyalomma</taxon>
    </lineage>
</organism>
<keyword evidence="2" id="KW-1185">Reference proteome</keyword>
<reference evidence="1" key="1">
    <citation type="submission" date="2021-06" db="EMBL/GenBank/DDBJ databases">
        <authorList>
            <person name="Nardi T."/>
            <person name="Nardi T."/>
        </authorList>
    </citation>
    <scope>NUCLEOTIDE SEQUENCE</scope>
</reference>
<evidence type="ECO:0000313" key="2">
    <source>
        <dbReference type="Proteomes" id="UP000837675"/>
    </source>
</evidence>
<accession>A0A8S4BU26</accession>
<dbReference type="Proteomes" id="UP000837675">
    <property type="component" value="Unassembled WGS sequence"/>
</dbReference>